<sequence>MKKQQTVVLEKPGFETKSTTLYGMQSDAEVDTYRKVRAYLLQNPRANAMQVANATNVSVYKITQFVREGLLRH</sequence>
<dbReference type="Proteomes" id="UP000217696">
    <property type="component" value="Chromosome"/>
</dbReference>
<dbReference type="EMBL" id="AP017312">
    <property type="protein sequence ID" value="BAU27902.1"/>
    <property type="molecule type" value="Genomic_DNA"/>
</dbReference>
<accession>A0A0U5BIC0</accession>
<reference evidence="1 2" key="1">
    <citation type="submission" date="2015-12" db="EMBL/GenBank/DDBJ databases">
        <title>Genome sequence of Aneurinibacillus soli.</title>
        <authorList>
            <person name="Lee J.S."/>
            <person name="Lee K.C."/>
            <person name="Kim K.K."/>
            <person name="Lee B.W."/>
        </authorList>
    </citation>
    <scope>NUCLEOTIDE SEQUENCE [LARGE SCALE GENOMIC DNA]</scope>
    <source>
        <strain evidence="1 2">CB4</strain>
    </source>
</reference>
<evidence type="ECO:0000313" key="2">
    <source>
        <dbReference type="Proteomes" id="UP000217696"/>
    </source>
</evidence>
<evidence type="ECO:0000313" key="1">
    <source>
        <dbReference type="EMBL" id="BAU27902.1"/>
    </source>
</evidence>
<proteinExistence type="predicted"/>
<protein>
    <submittedName>
        <fullName evidence="1">Uncharacterized protein</fullName>
    </submittedName>
</protein>
<dbReference type="RefSeq" id="WP_096465606.1">
    <property type="nucleotide sequence ID" value="NZ_AP017312.1"/>
</dbReference>
<dbReference type="KEGG" id="asoc:CB4_02076"/>
<name>A0A0U5BIC0_9BACL</name>
<organism evidence="1 2">
    <name type="scientific">Aneurinibacillus soli</name>
    <dbReference type="NCBI Taxonomy" id="1500254"/>
    <lineage>
        <taxon>Bacteria</taxon>
        <taxon>Bacillati</taxon>
        <taxon>Bacillota</taxon>
        <taxon>Bacilli</taxon>
        <taxon>Bacillales</taxon>
        <taxon>Paenibacillaceae</taxon>
        <taxon>Aneurinibacillus group</taxon>
        <taxon>Aneurinibacillus</taxon>
    </lineage>
</organism>
<dbReference type="AlphaFoldDB" id="A0A0U5BIC0"/>
<dbReference type="OrthoDB" id="1707905at2"/>
<gene>
    <name evidence="1" type="ORF">CB4_02076</name>
</gene>
<keyword evidence="2" id="KW-1185">Reference proteome</keyword>